<evidence type="ECO:0000313" key="2">
    <source>
        <dbReference type="Proteomes" id="UP000249748"/>
    </source>
</evidence>
<protein>
    <submittedName>
        <fullName evidence="1">Uncharacterized protein</fullName>
    </submittedName>
</protein>
<evidence type="ECO:0000313" key="1">
    <source>
        <dbReference type="EMBL" id="RAK92246.1"/>
    </source>
</evidence>
<dbReference type="Proteomes" id="UP000249748">
    <property type="component" value="Unassembled WGS sequence"/>
</dbReference>
<sequence length="117" mass="12238">MQGGRNMAPFVQQGLQTQHADNLSDGKSFVCLMPYGLDYSTILIMIAISYDVALLFLSLRLPATLATTSSSVVVPRSPSTNRSPNGAAVPSSKRSPTGSSAEAVLSLPLLDVTPSGQ</sequence>
<accession>A0ACD1INU9</accession>
<name>A0ACD1INU9_9EURO</name>
<keyword evidence="2" id="KW-1185">Reference proteome</keyword>
<dbReference type="EMBL" id="KZ824539">
    <property type="protein sequence ID" value="RAK92246.1"/>
    <property type="molecule type" value="Genomic_DNA"/>
</dbReference>
<gene>
    <name evidence="1" type="ORF">BO79DRAFT_214436</name>
</gene>
<proteinExistence type="predicted"/>
<organism evidence="1 2">
    <name type="scientific">Aspergillus costaricaensis CBS 115574</name>
    <dbReference type="NCBI Taxonomy" id="1448317"/>
    <lineage>
        <taxon>Eukaryota</taxon>
        <taxon>Fungi</taxon>
        <taxon>Dikarya</taxon>
        <taxon>Ascomycota</taxon>
        <taxon>Pezizomycotina</taxon>
        <taxon>Eurotiomycetes</taxon>
        <taxon>Eurotiomycetidae</taxon>
        <taxon>Eurotiales</taxon>
        <taxon>Aspergillaceae</taxon>
        <taxon>Aspergillus</taxon>
        <taxon>Aspergillus subgen. Circumdati</taxon>
    </lineage>
</organism>
<reference evidence="1" key="1">
    <citation type="submission" date="2018-02" db="EMBL/GenBank/DDBJ databases">
        <title>The genomes of Aspergillus section Nigri reveals drivers in fungal speciation.</title>
        <authorList>
            <consortium name="DOE Joint Genome Institute"/>
            <person name="Vesth T.C."/>
            <person name="Nybo J."/>
            <person name="Theobald S."/>
            <person name="Brandl J."/>
            <person name="Frisvad J.C."/>
            <person name="Nielsen K.F."/>
            <person name="Lyhne E.K."/>
            <person name="Kogle M.E."/>
            <person name="Kuo A."/>
            <person name="Riley R."/>
            <person name="Clum A."/>
            <person name="Nolan M."/>
            <person name="Lipzen A."/>
            <person name="Salamov A."/>
            <person name="Henrissat B."/>
            <person name="Wiebenga A."/>
            <person name="De vries R.P."/>
            <person name="Grigoriev I.V."/>
            <person name="Mortensen U.H."/>
            <person name="Andersen M.R."/>
            <person name="Baker S.E."/>
        </authorList>
    </citation>
    <scope>NUCLEOTIDE SEQUENCE</scope>
    <source>
        <strain evidence="1">CBS 115574</strain>
    </source>
</reference>